<comment type="caution">
    <text evidence="1">The sequence shown here is derived from an EMBL/GenBank/DDBJ whole genome shotgun (WGS) entry which is preliminary data.</text>
</comment>
<dbReference type="Proteomes" id="UP000886501">
    <property type="component" value="Unassembled WGS sequence"/>
</dbReference>
<evidence type="ECO:0000313" key="1">
    <source>
        <dbReference type="EMBL" id="KAF9645794.1"/>
    </source>
</evidence>
<keyword evidence="2" id="KW-1185">Reference proteome</keyword>
<evidence type="ECO:0000313" key="2">
    <source>
        <dbReference type="Proteomes" id="UP000886501"/>
    </source>
</evidence>
<accession>A0ACB6Z8E1</accession>
<sequence length="238" mass="26946">MWWYKIPVLLAVATTNQVSLSDWKVTELQSRSPFVAYSLFAFRGFFWTLTACEVALIWSASHLSSPVAHRILGTIVHPWANFPPKPRISLPFTIGWSIAIISLVIHLLLGRYYRSNRQSSISLGQVSHVSRKRIQDTRRAVRDSNPVMAIGSTSCYILPGSFAYECWVWRMRFGGTFFCLMGVSYVVFWLAVVAWRCVRSRRGSGAISEPVEGVASSDTDLEEDSEDTIDVLIVERFD</sequence>
<dbReference type="EMBL" id="MU118078">
    <property type="protein sequence ID" value="KAF9645794.1"/>
    <property type="molecule type" value="Genomic_DNA"/>
</dbReference>
<gene>
    <name evidence="1" type="ORF">BDM02DRAFT_3181176</name>
</gene>
<organism evidence="1 2">
    <name type="scientific">Thelephora ganbajun</name>
    <name type="common">Ganba fungus</name>
    <dbReference type="NCBI Taxonomy" id="370292"/>
    <lineage>
        <taxon>Eukaryota</taxon>
        <taxon>Fungi</taxon>
        <taxon>Dikarya</taxon>
        <taxon>Basidiomycota</taxon>
        <taxon>Agaricomycotina</taxon>
        <taxon>Agaricomycetes</taxon>
        <taxon>Thelephorales</taxon>
        <taxon>Thelephoraceae</taxon>
        <taxon>Thelephora</taxon>
    </lineage>
</organism>
<protein>
    <submittedName>
        <fullName evidence="1">Uncharacterized protein</fullName>
    </submittedName>
</protein>
<proteinExistence type="predicted"/>
<name>A0ACB6Z8E1_THEGA</name>
<reference evidence="1" key="2">
    <citation type="journal article" date="2020" name="Nat. Commun.">
        <title>Large-scale genome sequencing of mycorrhizal fungi provides insights into the early evolution of symbiotic traits.</title>
        <authorList>
            <person name="Miyauchi S."/>
            <person name="Kiss E."/>
            <person name="Kuo A."/>
            <person name="Drula E."/>
            <person name="Kohler A."/>
            <person name="Sanchez-Garcia M."/>
            <person name="Morin E."/>
            <person name="Andreopoulos B."/>
            <person name="Barry K.W."/>
            <person name="Bonito G."/>
            <person name="Buee M."/>
            <person name="Carver A."/>
            <person name="Chen C."/>
            <person name="Cichocki N."/>
            <person name="Clum A."/>
            <person name="Culley D."/>
            <person name="Crous P.W."/>
            <person name="Fauchery L."/>
            <person name="Girlanda M."/>
            <person name="Hayes R.D."/>
            <person name="Keri Z."/>
            <person name="LaButti K."/>
            <person name="Lipzen A."/>
            <person name="Lombard V."/>
            <person name="Magnuson J."/>
            <person name="Maillard F."/>
            <person name="Murat C."/>
            <person name="Nolan M."/>
            <person name="Ohm R.A."/>
            <person name="Pangilinan J."/>
            <person name="Pereira M.F."/>
            <person name="Perotto S."/>
            <person name="Peter M."/>
            <person name="Pfister S."/>
            <person name="Riley R."/>
            <person name="Sitrit Y."/>
            <person name="Stielow J.B."/>
            <person name="Szollosi G."/>
            <person name="Zifcakova L."/>
            <person name="Stursova M."/>
            <person name="Spatafora J.W."/>
            <person name="Tedersoo L."/>
            <person name="Vaario L.M."/>
            <person name="Yamada A."/>
            <person name="Yan M."/>
            <person name="Wang P."/>
            <person name="Xu J."/>
            <person name="Bruns T."/>
            <person name="Baldrian P."/>
            <person name="Vilgalys R."/>
            <person name="Dunand C."/>
            <person name="Henrissat B."/>
            <person name="Grigoriev I.V."/>
            <person name="Hibbett D."/>
            <person name="Nagy L.G."/>
            <person name="Martin F.M."/>
        </authorList>
    </citation>
    <scope>NUCLEOTIDE SEQUENCE</scope>
    <source>
        <strain evidence="1">P2</strain>
    </source>
</reference>
<reference evidence="1" key="1">
    <citation type="submission" date="2019-10" db="EMBL/GenBank/DDBJ databases">
        <authorList>
            <consortium name="DOE Joint Genome Institute"/>
            <person name="Kuo A."/>
            <person name="Miyauchi S."/>
            <person name="Kiss E."/>
            <person name="Drula E."/>
            <person name="Kohler A."/>
            <person name="Sanchez-Garcia M."/>
            <person name="Andreopoulos B."/>
            <person name="Barry K.W."/>
            <person name="Bonito G."/>
            <person name="Buee M."/>
            <person name="Carver A."/>
            <person name="Chen C."/>
            <person name="Cichocki N."/>
            <person name="Clum A."/>
            <person name="Culley D."/>
            <person name="Crous P.W."/>
            <person name="Fauchery L."/>
            <person name="Girlanda M."/>
            <person name="Hayes R."/>
            <person name="Keri Z."/>
            <person name="Labutti K."/>
            <person name="Lipzen A."/>
            <person name="Lombard V."/>
            <person name="Magnuson J."/>
            <person name="Maillard F."/>
            <person name="Morin E."/>
            <person name="Murat C."/>
            <person name="Nolan M."/>
            <person name="Ohm R."/>
            <person name="Pangilinan J."/>
            <person name="Pereira M."/>
            <person name="Perotto S."/>
            <person name="Peter M."/>
            <person name="Riley R."/>
            <person name="Sitrit Y."/>
            <person name="Stielow B."/>
            <person name="Szollosi G."/>
            <person name="Zifcakova L."/>
            <person name="Stursova M."/>
            <person name="Spatafora J.W."/>
            <person name="Tedersoo L."/>
            <person name="Vaario L.-M."/>
            <person name="Yamada A."/>
            <person name="Yan M."/>
            <person name="Wang P."/>
            <person name="Xu J."/>
            <person name="Bruns T."/>
            <person name="Baldrian P."/>
            <person name="Vilgalys R."/>
            <person name="Henrissat B."/>
            <person name="Grigoriev I.V."/>
            <person name="Hibbett D."/>
            <person name="Nagy L.G."/>
            <person name="Martin F.M."/>
        </authorList>
    </citation>
    <scope>NUCLEOTIDE SEQUENCE</scope>
    <source>
        <strain evidence="1">P2</strain>
    </source>
</reference>